<evidence type="ECO:0000313" key="8">
    <source>
        <dbReference type="Proteomes" id="UP000030063"/>
    </source>
</evidence>
<keyword evidence="8" id="KW-1185">Reference proteome</keyword>
<comment type="subcellular location">
    <subcellularLocation>
        <location evidence="2">Cell inner membrane</location>
    </subcellularLocation>
</comment>
<dbReference type="InterPro" id="IPR043128">
    <property type="entry name" value="Rev_trsase/Diguanyl_cyclase"/>
</dbReference>
<feature type="transmembrane region" description="Helical" evidence="5">
    <location>
        <begin position="76"/>
        <end position="94"/>
    </location>
</feature>
<protein>
    <recommendedName>
        <fullName evidence="3">diguanylate cyclase</fullName>
        <ecNumber evidence="3">2.7.7.65</ecNumber>
    </recommendedName>
</protein>
<dbReference type="Pfam" id="PF00990">
    <property type="entry name" value="GGDEF"/>
    <property type="match status" value="1"/>
</dbReference>
<sequence length="356" mass="39720">MNTGGAPGDHSGAGLADASQRSLMRQILWVTGVTLSGFSILQFLSGHPWFATLELLASSVLLWGAWRIIRVENLTPWIYLYLLPTFSFLIYIIVMPDASATAFVWVYTIPLLSYLLLGKVRGFLLTTPFVVVAVTLYLQRFQIPQSAAGLIDLGNALLCGVLVMVFVHLYESRRAAAHTQLKRLAQIDALTGVANRGSFQNALERSIQDAQRRESRLVLVILDVDHFKEVNDRWGHDAGDMALRHICDCLQQRLRVTDSLGRLGGEEFGLLLRDISRAEAEPLVQSLREKIASSKMQYGHQLIPLSATFGLAEWPTDSLAADELYRCADKRLYQGKQLGRNRVIVHDDLYADLAPD</sequence>
<dbReference type="Proteomes" id="UP000030063">
    <property type="component" value="Unassembled WGS sequence"/>
</dbReference>
<feature type="transmembrane region" description="Helical" evidence="5">
    <location>
        <begin position="100"/>
        <end position="117"/>
    </location>
</feature>
<dbReference type="Gene3D" id="3.30.70.270">
    <property type="match status" value="1"/>
</dbReference>
<name>A0A0A1YJL4_9PSED</name>
<dbReference type="STRING" id="1395571.TMS3_0111325"/>
<dbReference type="GO" id="GO:0052621">
    <property type="term" value="F:diguanylate cyclase activity"/>
    <property type="evidence" value="ECO:0007669"/>
    <property type="project" value="UniProtKB-EC"/>
</dbReference>
<evidence type="ECO:0000313" key="7">
    <source>
        <dbReference type="EMBL" id="KFX70085.1"/>
    </source>
</evidence>
<comment type="caution">
    <text evidence="7">The sequence shown here is derived from an EMBL/GenBank/DDBJ whole genome shotgun (WGS) entry which is preliminary data.</text>
</comment>
<evidence type="ECO:0000256" key="3">
    <source>
        <dbReference type="ARBA" id="ARBA00012528"/>
    </source>
</evidence>
<evidence type="ECO:0000256" key="4">
    <source>
        <dbReference type="ARBA" id="ARBA00034247"/>
    </source>
</evidence>
<dbReference type="Pfam" id="PF20966">
    <property type="entry name" value="MASE6"/>
    <property type="match status" value="1"/>
</dbReference>
<dbReference type="PANTHER" id="PTHR45138:SF9">
    <property type="entry name" value="DIGUANYLATE CYCLASE DGCM-RELATED"/>
    <property type="match status" value="1"/>
</dbReference>
<comment type="catalytic activity">
    <reaction evidence="4">
        <text>2 GTP = 3',3'-c-di-GMP + 2 diphosphate</text>
        <dbReference type="Rhea" id="RHEA:24898"/>
        <dbReference type="ChEBI" id="CHEBI:33019"/>
        <dbReference type="ChEBI" id="CHEBI:37565"/>
        <dbReference type="ChEBI" id="CHEBI:58805"/>
        <dbReference type="EC" id="2.7.7.65"/>
    </reaction>
</comment>
<reference evidence="7 8" key="1">
    <citation type="journal article" date="2014" name="Genome Announc.">
        <title>Draft Genome Sequence of Petroleum Oil-Degrading Marine Bacterium Pseudomonas taeanensis Strain MS-3, Isolated from a Crude Oil-Contaminated Seashore.</title>
        <authorList>
            <person name="Lee S.Y."/>
            <person name="Kim S.H."/>
            <person name="Lee D.G."/>
            <person name="Shin S."/>
            <person name="Yun S.H."/>
            <person name="Choi C.W."/>
            <person name="Chung Y.H."/>
            <person name="Choi J.S."/>
            <person name="Kahng H.Y."/>
            <person name="Kim S.I."/>
        </authorList>
    </citation>
    <scope>NUCLEOTIDE SEQUENCE [LARGE SCALE GENOMIC DNA]</scope>
    <source>
        <strain evidence="7 8">MS-3</strain>
    </source>
</reference>
<dbReference type="FunFam" id="3.30.70.270:FF:000001">
    <property type="entry name" value="Diguanylate cyclase domain protein"/>
    <property type="match status" value="1"/>
</dbReference>
<evidence type="ECO:0000256" key="5">
    <source>
        <dbReference type="SAM" id="Phobius"/>
    </source>
</evidence>
<dbReference type="CDD" id="cd01949">
    <property type="entry name" value="GGDEF"/>
    <property type="match status" value="1"/>
</dbReference>
<proteinExistence type="predicted"/>
<feature type="transmembrane region" description="Helical" evidence="5">
    <location>
        <begin position="122"/>
        <end position="141"/>
    </location>
</feature>
<dbReference type="EMBL" id="AWSQ01000002">
    <property type="protein sequence ID" value="KFX70085.1"/>
    <property type="molecule type" value="Genomic_DNA"/>
</dbReference>
<dbReference type="SUPFAM" id="SSF55073">
    <property type="entry name" value="Nucleotide cyclase"/>
    <property type="match status" value="1"/>
</dbReference>
<dbReference type="GO" id="GO:0005886">
    <property type="term" value="C:plasma membrane"/>
    <property type="evidence" value="ECO:0007669"/>
    <property type="project" value="UniProtKB-SubCell"/>
</dbReference>
<dbReference type="PANTHER" id="PTHR45138">
    <property type="entry name" value="REGULATORY COMPONENTS OF SENSORY TRANSDUCTION SYSTEM"/>
    <property type="match status" value="1"/>
</dbReference>
<keyword evidence="5" id="KW-1133">Transmembrane helix</keyword>
<dbReference type="eggNOG" id="COG3706">
    <property type="taxonomic scope" value="Bacteria"/>
</dbReference>
<dbReference type="NCBIfam" id="TIGR00254">
    <property type="entry name" value="GGDEF"/>
    <property type="match status" value="1"/>
</dbReference>
<dbReference type="RefSeq" id="WP_025165340.1">
    <property type="nucleotide sequence ID" value="NZ_AWSQ01000002.1"/>
</dbReference>
<gene>
    <name evidence="7" type="ORF">TMS3_0111325</name>
</gene>
<dbReference type="EC" id="2.7.7.65" evidence="3"/>
<feature type="domain" description="GGDEF" evidence="6">
    <location>
        <begin position="215"/>
        <end position="348"/>
    </location>
</feature>
<dbReference type="InterPro" id="IPR048435">
    <property type="entry name" value="MASE6"/>
</dbReference>
<accession>A0A0A1YJL4</accession>
<dbReference type="AlphaFoldDB" id="A0A0A1YJL4"/>
<dbReference type="SMART" id="SM00267">
    <property type="entry name" value="GGDEF"/>
    <property type="match status" value="1"/>
</dbReference>
<evidence type="ECO:0000259" key="6">
    <source>
        <dbReference type="PROSITE" id="PS50887"/>
    </source>
</evidence>
<comment type="cofactor">
    <cofactor evidence="1">
        <name>Mg(2+)</name>
        <dbReference type="ChEBI" id="CHEBI:18420"/>
    </cofactor>
</comment>
<keyword evidence="5" id="KW-0812">Transmembrane</keyword>
<organism evidence="7 8">
    <name type="scientific">Pseudomonas taeanensis MS-3</name>
    <dbReference type="NCBI Taxonomy" id="1395571"/>
    <lineage>
        <taxon>Bacteria</taxon>
        <taxon>Pseudomonadati</taxon>
        <taxon>Pseudomonadota</taxon>
        <taxon>Gammaproteobacteria</taxon>
        <taxon>Pseudomonadales</taxon>
        <taxon>Pseudomonadaceae</taxon>
        <taxon>Pseudomonas</taxon>
    </lineage>
</organism>
<dbReference type="PROSITE" id="PS50887">
    <property type="entry name" value="GGDEF"/>
    <property type="match status" value="1"/>
</dbReference>
<feature type="transmembrane region" description="Helical" evidence="5">
    <location>
        <begin position="27"/>
        <end position="44"/>
    </location>
</feature>
<dbReference type="InterPro" id="IPR029787">
    <property type="entry name" value="Nucleotide_cyclase"/>
</dbReference>
<feature type="transmembrane region" description="Helical" evidence="5">
    <location>
        <begin position="50"/>
        <end position="69"/>
    </location>
</feature>
<dbReference type="InterPro" id="IPR000160">
    <property type="entry name" value="GGDEF_dom"/>
</dbReference>
<dbReference type="InterPro" id="IPR050469">
    <property type="entry name" value="Diguanylate_Cyclase"/>
</dbReference>
<evidence type="ECO:0000256" key="2">
    <source>
        <dbReference type="ARBA" id="ARBA00004533"/>
    </source>
</evidence>
<feature type="transmembrane region" description="Helical" evidence="5">
    <location>
        <begin position="147"/>
        <end position="170"/>
    </location>
</feature>
<evidence type="ECO:0000256" key="1">
    <source>
        <dbReference type="ARBA" id="ARBA00001946"/>
    </source>
</evidence>
<keyword evidence="5" id="KW-0472">Membrane</keyword>